<dbReference type="InterPro" id="IPR039184">
    <property type="entry name" value="SARM1"/>
</dbReference>
<dbReference type="Gene3D" id="1.10.150.50">
    <property type="entry name" value="Transcription Factor, Ets-1"/>
    <property type="match status" value="1"/>
</dbReference>
<evidence type="ECO:0000256" key="4">
    <source>
        <dbReference type="ARBA" id="ARBA00022490"/>
    </source>
</evidence>
<dbReference type="GO" id="GO:0045087">
    <property type="term" value="P:innate immune response"/>
    <property type="evidence" value="ECO:0007669"/>
    <property type="project" value="UniProtKB-KW"/>
</dbReference>
<keyword evidence="7" id="KW-0378">Hydrolase</keyword>
<evidence type="ECO:0000256" key="10">
    <source>
        <dbReference type="ARBA" id="ARBA00047304"/>
    </source>
</evidence>
<proteinExistence type="inferred from homology"/>
<organism evidence="13 14">
    <name type="scientific">Caenorhabditis briggsae</name>
    <dbReference type="NCBI Taxonomy" id="6238"/>
    <lineage>
        <taxon>Eukaryota</taxon>
        <taxon>Metazoa</taxon>
        <taxon>Ecdysozoa</taxon>
        <taxon>Nematoda</taxon>
        <taxon>Chromadorea</taxon>
        <taxon>Rhabditida</taxon>
        <taxon>Rhabditina</taxon>
        <taxon>Rhabditomorpha</taxon>
        <taxon>Rhabditoidea</taxon>
        <taxon>Rhabditidae</taxon>
        <taxon>Peloderinae</taxon>
        <taxon>Caenorhabditis</taxon>
    </lineage>
</organism>
<protein>
    <recommendedName>
        <fullName evidence="3">ADP-ribosyl cyclase/cyclic ADP-ribose hydrolase</fullName>
        <ecNumber evidence="3">3.2.2.6</ecNumber>
    </recommendedName>
</protein>
<dbReference type="Proteomes" id="UP000829354">
    <property type="component" value="Chromosome III"/>
</dbReference>
<evidence type="ECO:0000256" key="2">
    <source>
        <dbReference type="ARBA" id="ARBA00008291"/>
    </source>
</evidence>
<dbReference type="GO" id="GO:0061809">
    <property type="term" value="F:NAD+ nucleosidase activity, cyclic ADP-ribose generating"/>
    <property type="evidence" value="ECO:0007669"/>
    <property type="project" value="UniProtKB-EC"/>
</dbReference>
<keyword evidence="9" id="KW-0520">NAD</keyword>
<keyword evidence="14" id="KW-1185">Reference proteome</keyword>
<feature type="domain" description="SAM" evidence="12">
    <location>
        <begin position="114"/>
        <end position="178"/>
    </location>
</feature>
<accession>A0AAE9JEF8</accession>
<evidence type="ECO:0000259" key="11">
    <source>
        <dbReference type="PROSITE" id="PS50104"/>
    </source>
</evidence>
<sequence length="386" mass="44342">MEMSAFGFELLETPSTPSTCSSAISDSDENQKFLKTSADISPNGFLKEINPELCVFTYRILRNEILREDDERTLRICEINGPIHWVELMIAIADLPQDSAPPKPEKLPPQVPEWTKCEVACWLERTGFEAYIYNFLGQAVDGDLLLQLTENELLEDLGMSSGLHRKRFLRELHKLKLSVDYSKIDVTNLEKRLEAVSPALTVYTYQMLSNGIDSKMLPSLTYEIMTKCGIVNPVHQLKLAKFYGIKEREAMKTPSIEDIVYISYRNSPGAELASLIKLYLEKYGYRVRMDIDNTEANDLEESLLRDVSSCKHLVLILTTNSLEPDQMPKELDFAFQFDKNIITVNHKDFEQTAEWQETLHTAFSVNWVHDYQEACIQKIINCFQEN</sequence>
<dbReference type="SUPFAM" id="SSF47769">
    <property type="entry name" value="SAM/Pointed domain"/>
    <property type="match status" value="2"/>
</dbReference>
<keyword evidence="6" id="KW-0677">Repeat</keyword>
<dbReference type="CDD" id="cd09501">
    <property type="entry name" value="SAM_SARM1-like_repeat1"/>
    <property type="match status" value="1"/>
</dbReference>
<dbReference type="InterPro" id="IPR000157">
    <property type="entry name" value="TIR_dom"/>
</dbReference>
<keyword evidence="5" id="KW-0399">Innate immunity</keyword>
<dbReference type="InterPro" id="IPR001660">
    <property type="entry name" value="SAM"/>
</dbReference>
<dbReference type="PROSITE" id="PS50104">
    <property type="entry name" value="TIR"/>
    <property type="match status" value="1"/>
</dbReference>
<evidence type="ECO:0000256" key="9">
    <source>
        <dbReference type="ARBA" id="ARBA00023027"/>
    </source>
</evidence>
<dbReference type="GO" id="GO:0035591">
    <property type="term" value="F:signaling adaptor activity"/>
    <property type="evidence" value="ECO:0007669"/>
    <property type="project" value="InterPro"/>
</dbReference>
<dbReference type="SMART" id="SM00454">
    <property type="entry name" value="SAM"/>
    <property type="match status" value="2"/>
</dbReference>
<evidence type="ECO:0000256" key="6">
    <source>
        <dbReference type="ARBA" id="ARBA00022737"/>
    </source>
</evidence>
<dbReference type="Pfam" id="PF13676">
    <property type="entry name" value="TIR_2"/>
    <property type="match status" value="1"/>
</dbReference>
<dbReference type="SUPFAM" id="SSF52200">
    <property type="entry name" value="Toll/Interleukin receptor TIR domain"/>
    <property type="match status" value="1"/>
</dbReference>
<evidence type="ECO:0000256" key="8">
    <source>
        <dbReference type="ARBA" id="ARBA00022859"/>
    </source>
</evidence>
<dbReference type="Gene3D" id="3.40.50.10140">
    <property type="entry name" value="Toll/interleukin-1 receptor homology (TIR) domain"/>
    <property type="match status" value="1"/>
</dbReference>
<dbReference type="CDD" id="cd09502">
    <property type="entry name" value="SAM_SARM1-like_repeat2"/>
    <property type="match status" value="1"/>
</dbReference>
<evidence type="ECO:0000256" key="7">
    <source>
        <dbReference type="ARBA" id="ARBA00022801"/>
    </source>
</evidence>
<dbReference type="PROSITE" id="PS50105">
    <property type="entry name" value="SAM_DOMAIN"/>
    <property type="match status" value="1"/>
</dbReference>
<dbReference type="GO" id="GO:0005737">
    <property type="term" value="C:cytoplasm"/>
    <property type="evidence" value="ECO:0007669"/>
    <property type="project" value="UniProtKB-SubCell"/>
</dbReference>
<name>A0AAE9JEF8_CAEBR</name>
<dbReference type="GO" id="GO:0048678">
    <property type="term" value="P:response to axon injury"/>
    <property type="evidence" value="ECO:0007669"/>
    <property type="project" value="InterPro"/>
</dbReference>
<dbReference type="GO" id="GO:0003953">
    <property type="term" value="F:NAD+ nucleosidase activity"/>
    <property type="evidence" value="ECO:0007669"/>
    <property type="project" value="InterPro"/>
</dbReference>
<dbReference type="InterPro" id="IPR035897">
    <property type="entry name" value="Toll_tir_struct_dom_sf"/>
</dbReference>
<gene>
    <name evidence="13" type="ORF">L5515_005114</name>
</gene>
<dbReference type="PANTHER" id="PTHR22998">
    <property type="entry name" value="SARM1"/>
    <property type="match status" value="1"/>
</dbReference>
<evidence type="ECO:0000313" key="14">
    <source>
        <dbReference type="Proteomes" id="UP000829354"/>
    </source>
</evidence>
<evidence type="ECO:0000259" key="12">
    <source>
        <dbReference type="PROSITE" id="PS50105"/>
    </source>
</evidence>
<dbReference type="Pfam" id="PF07647">
    <property type="entry name" value="SAM_2"/>
    <property type="match status" value="2"/>
</dbReference>
<keyword evidence="4" id="KW-0963">Cytoplasm</keyword>
<dbReference type="GO" id="GO:0044297">
    <property type="term" value="C:cell body"/>
    <property type="evidence" value="ECO:0007669"/>
    <property type="project" value="UniProtKB-ARBA"/>
</dbReference>
<dbReference type="GO" id="GO:0007165">
    <property type="term" value="P:signal transduction"/>
    <property type="evidence" value="ECO:0007669"/>
    <property type="project" value="InterPro"/>
</dbReference>
<reference evidence="13 14" key="1">
    <citation type="submission" date="2022-04" db="EMBL/GenBank/DDBJ databases">
        <title>Chromosome-level reference genomes for two strains of Caenorhabditis briggsae: an improved platform for comparative genomics.</title>
        <authorList>
            <person name="Stevens L."/>
            <person name="Andersen E."/>
        </authorList>
    </citation>
    <scope>NUCLEOTIDE SEQUENCE [LARGE SCALE GENOMIC DNA]</scope>
    <source>
        <strain evidence="13">VX34</strain>
        <tissue evidence="13">Whole-organism</tissue>
    </source>
</reference>
<evidence type="ECO:0000313" key="13">
    <source>
        <dbReference type="EMBL" id="UMM25196.1"/>
    </source>
</evidence>
<evidence type="ECO:0000256" key="5">
    <source>
        <dbReference type="ARBA" id="ARBA00022588"/>
    </source>
</evidence>
<dbReference type="InterPro" id="IPR013761">
    <property type="entry name" value="SAM/pointed_sf"/>
</dbReference>
<keyword evidence="8" id="KW-0391">Immunity</keyword>
<dbReference type="EC" id="3.2.2.6" evidence="3"/>
<feature type="domain" description="TIR" evidence="11">
    <location>
        <begin position="256"/>
        <end position="386"/>
    </location>
</feature>
<comment type="similarity">
    <text evidence="2">Belongs to the SARM1 family.</text>
</comment>
<dbReference type="GO" id="GO:0019677">
    <property type="term" value="P:NAD+ catabolic process"/>
    <property type="evidence" value="ECO:0007669"/>
    <property type="project" value="UniProtKB-ARBA"/>
</dbReference>
<dbReference type="FunFam" id="1.10.150.50:FF:000043">
    <property type="entry name" value="Sterile alpha and TIR motif-containing 1"/>
    <property type="match status" value="1"/>
</dbReference>
<dbReference type="GO" id="GO:0034128">
    <property type="term" value="P:negative regulation of MyD88-independent toll-like receptor signaling pathway"/>
    <property type="evidence" value="ECO:0007669"/>
    <property type="project" value="InterPro"/>
</dbReference>
<dbReference type="AlphaFoldDB" id="A0AAE9JEF8"/>
<dbReference type="PANTHER" id="PTHR22998:SF1">
    <property type="entry name" value="NAD(+) HYDROLASE SARM1"/>
    <property type="match status" value="1"/>
</dbReference>
<comment type="catalytic activity">
    <reaction evidence="10">
        <text>NAD(+) + H2O = ADP-D-ribose + nicotinamide + H(+)</text>
        <dbReference type="Rhea" id="RHEA:16301"/>
        <dbReference type="ChEBI" id="CHEBI:15377"/>
        <dbReference type="ChEBI" id="CHEBI:15378"/>
        <dbReference type="ChEBI" id="CHEBI:17154"/>
        <dbReference type="ChEBI" id="CHEBI:57540"/>
        <dbReference type="ChEBI" id="CHEBI:57967"/>
        <dbReference type="EC" id="3.2.2.6"/>
    </reaction>
    <physiologicalReaction direction="left-to-right" evidence="10">
        <dbReference type="Rhea" id="RHEA:16302"/>
    </physiologicalReaction>
</comment>
<comment type="subcellular location">
    <subcellularLocation>
        <location evidence="1">Cytoplasm</location>
    </subcellularLocation>
</comment>
<evidence type="ECO:0000256" key="1">
    <source>
        <dbReference type="ARBA" id="ARBA00004496"/>
    </source>
</evidence>
<evidence type="ECO:0000256" key="3">
    <source>
        <dbReference type="ARBA" id="ARBA00011982"/>
    </source>
</evidence>
<dbReference type="EMBL" id="CP092622">
    <property type="protein sequence ID" value="UMM25196.1"/>
    <property type="molecule type" value="Genomic_DNA"/>
</dbReference>